<feature type="domain" description="Formyl transferase N-terminal" evidence="1">
    <location>
        <begin position="65"/>
        <end position="161"/>
    </location>
</feature>
<evidence type="ECO:0000313" key="4">
    <source>
        <dbReference type="Proteomes" id="UP000470771"/>
    </source>
</evidence>
<protein>
    <submittedName>
        <fullName evidence="3">dTDP-4-amino-4,6-dideoxyglucose formyltransferase</fullName>
    </submittedName>
</protein>
<proteinExistence type="predicted"/>
<dbReference type="InterPro" id="IPR002376">
    <property type="entry name" value="Formyl_transf_N"/>
</dbReference>
<dbReference type="Gene3D" id="3.40.50.170">
    <property type="entry name" value="Formyl transferase, N-terminal domain"/>
    <property type="match status" value="1"/>
</dbReference>
<keyword evidence="4" id="KW-1185">Reference proteome</keyword>
<reference evidence="3 4" key="1">
    <citation type="submission" date="2019-12" db="EMBL/GenBank/DDBJ databases">
        <authorList>
            <person name="Zhao J."/>
        </authorList>
    </citation>
    <scope>NUCLEOTIDE SEQUENCE [LARGE SCALE GENOMIC DNA]</scope>
    <source>
        <strain evidence="3 4">S-15</strain>
    </source>
</reference>
<dbReference type="InterPro" id="IPR036477">
    <property type="entry name" value="Formyl_transf_N_sf"/>
</dbReference>
<evidence type="ECO:0000313" key="3">
    <source>
        <dbReference type="EMBL" id="NBG66647.1"/>
    </source>
</evidence>
<dbReference type="PANTHER" id="PTHR11138">
    <property type="entry name" value="METHIONYL-TRNA FORMYLTRANSFERASE"/>
    <property type="match status" value="1"/>
</dbReference>
<dbReference type="Pfam" id="PF00551">
    <property type="entry name" value="Formyl_trans_N"/>
    <property type="match status" value="1"/>
</dbReference>
<gene>
    <name evidence="3" type="ORF">GQN54_11025</name>
</gene>
<dbReference type="InterPro" id="IPR040660">
    <property type="entry name" value="N_formyltrans_C"/>
</dbReference>
<comment type="caution">
    <text evidence="3">The sequence shown here is derived from an EMBL/GenBank/DDBJ whole genome shotgun (WGS) entry which is preliminary data.</text>
</comment>
<dbReference type="Pfam" id="PF18216">
    <property type="entry name" value="N_formyltrans_C"/>
    <property type="match status" value="1"/>
</dbReference>
<dbReference type="PANTHER" id="PTHR11138:SF5">
    <property type="entry name" value="METHIONYL-TRNA FORMYLTRANSFERASE, MITOCHONDRIAL"/>
    <property type="match status" value="1"/>
</dbReference>
<dbReference type="RefSeq" id="WP_160633600.1">
    <property type="nucleotide sequence ID" value="NZ_WWNE01000008.1"/>
</dbReference>
<feature type="domain" description="N-formyltransferase dimerization C-terminal" evidence="2">
    <location>
        <begin position="189"/>
        <end position="239"/>
    </location>
</feature>
<dbReference type="SUPFAM" id="SSF53328">
    <property type="entry name" value="Formyltransferase"/>
    <property type="match status" value="1"/>
</dbReference>
<name>A0A6N9NNG6_9FLAO</name>
<dbReference type="GO" id="GO:0005829">
    <property type="term" value="C:cytosol"/>
    <property type="evidence" value="ECO:0007669"/>
    <property type="project" value="TreeGrafter"/>
</dbReference>
<dbReference type="Proteomes" id="UP000470771">
    <property type="component" value="Unassembled WGS sequence"/>
</dbReference>
<evidence type="ECO:0000259" key="1">
    <source>
        <dbReference type="Pfam" id="PF00551"/>
    </source>
</evidence>
<dbReference type="AlphaFoldDB" id="A0A6N9NNG6"/>
<dbReference type="NCBIfam" id="NF005755">
    <property type="entry name" value="PRK07579.1"/>
    <property type="match status" value="1"/>
</dbReference>
<dbReference type="GO" id="GO:0004479">
    <property type="term" value="F:methionyl-tRNA formyltransferase activity"/>
    <property type="evidence" value="ECO:0007669"/>
    <property type="project" value="TreeGrafter"/>
</dbReference>
<evidence type="ECO:0000259" key="2">
    <source>
        <dbReference type="Pfam" id="PF18216"/>
    </source>
</evidence>
<organism evidence="3 4">
    <name type="scientific">Acidiluteibacter ferrifornacis</name>
    <dbReference type="NCBI Taxonomy" id="2692424"/>
    <lineage>
        <taxon>Bacteria</taxon>
        <taxon>Pseudomonadati</taxon>
        <taxon>Bacteroidota</taxon>
        <taxon>Flavobacteriia</taxon>
        <taxon>Flavobacteriales</taxon>
        <taxon>Cryomorphaceae</taxon>
        <taxon>Acidiluteibacter</taxon>
    </lineage>
</organism>
<sequence>MRVLVLSDNVQQYIRIKKLFQERDRKELKIDYKHSPIRSSIWEHEDFNGKNLVINVKRDWRELLLNYDLIISMHCMQLFPKELVEGVRCINIHPGYNPVNRGWYPQVFAIIHDTIIGATIHEMDEKLDHGPIIAHETVPKYLYDTSIDIYNRVLSKEIELFEKYFDSIIDNTYITNSFENQGKVYLKRDFIDLCELELDEKVTYREVINRLRALTHGDYKNAYFFDEEGRKVYVSVNLELDE</sequence>
<accession>A0A6N9NNG6</accession>
<keyword evidence="3" id="KW-0808">Transferase</keyword>
<dbReference type="EMBL" id="WWNE01000008">
    <property type="protein sequence ID" value="NBG66647.1"/>
    <property type="molecule type" value="Genomic_DNA"/>
</dbReference>